<dbReference type="HOGENOM" id="CLU_048699_1_0_2"/>
<dbReference type="InterPro" id="IPR022300">
    <property type="entry name" value="PPK2-rel_1"/>
</dbReference>
<dbReference type="PANTHER" id="PTHR34383">
    <property type="entry name" value="POLYPHOSPHATE:AMP PHOSPHOTRANSFERASE-RELATED"/>
    <property type="match status" value="1"/>
</dbReference>
<dbReference type="PANTHER" id="PTHR34383:SF3">
    <property type="entry name" value="POLYPHOSPHATE:AMP PHOSPHOTRANSFERASE"/>
    <property type="match status" value="1"/>
</dbReference>
<proteinExistence type="predicted"/>
<dbReference type="AlphaFoldDB" id="A0A0E3PD09"/>
<evidence type="ECO:0000256" key="1">
    <source>
        <dbReference type="SAM" id="MobiDB-lite"/>
    </source>
</evidence>
<dbReference type="InterPro" id="IPR027417">
    <property type="entry name" value="P-loop_NTPase"/>
</dbReference>
<reference evidence="3 4" key="1">
    <citation type="submission" date="2014-07" db="EMBL/GenBank/DDBJ databases">
        <title>Methanogenic archaea and the global carbon cycle.</title>
        <authorList>
            <person name="Henriksen J.R."/>
            <person name="Luke J."/>
            <person name="Reinhart S."/>
            <person name="Benedict M.N."/>
            <person name="Youngblut N.D."/>
            <person name="Metcalf M.E."/>
            <person name="Whitaker R.J."/>
            <person name="Metcalf W.W."/>
        </authorList>
    </citation>
    <scope>NUCLEOTIDE SEQUENCE [LARGE SCALE GENOMIC DNA]</scope>
    <source>
        <strain evidence="3 4">HI350</strain>
    </source>
</reference>
<accession>A0A0E3PD09</accession>
<dbReference type="SUPFAM" id="SSF52540">
    <property type="entry name" value="P-loop containing nucleoside triphosphate hydrolases"/>
    <property type="match status" value="1"/>
</dbReference>
<dbReference type="GeneID" id="41605308"/>
<dbReference type="GO" id="GO:0016776">
    <property type="term" value="F:phosphotransferase activity, phosphate group as acceptor"/>
    <property type="evidence" value="ECO:0007669"/>
    <property type="project" value="InterPro"/>
</dbReference>
<feature type="compositionally biased region" description="Low complexity" evidence="1">
    <location>
        <begin position="323"/>
        <end position="332"/>
    </location>
</feature>
<protein>
    <recommendedName>
        <fullName evidence="2">Polyphosphate kinase-2-related domain-containing protein</fullName>
    </recommendedName>
</protein>
<dbReference type="InterPro" id="IPR022488">
    <property type="entry name" value="PPK2-related"/>
</dbReference>
<feature type="compositionally biased region" description="Basic and acidic residues" evidence="1">
    <location>
        <begin position="305"/>
        <end position="317"/>
    </location>
</feature>
<evidence type="ECO:0000259" key="2">
    <source>
        <dbReference type="Pfam" id="PF03976"/>
    </source>
</evidence>
<dbReference type="Proteomes" id="UP000033092">
    <property type="component" value="Chromosome"/>
</dbReference>
<dbReference type="KEGG" id="msz:MSSIH_1298"/>
<name>A0A0E3PD09_9EURY</name>
<feature type="domain" description="Polyphosphate kinase-2-related" evidence="2">
    <location>
        <begin position="50"/>
        <end position="282"/>
    </location>
</feature>
<evidence type="ECO:0000313" key="4">
    <source>
        <dbReference type="Proteomes" id="UP000033092"/>
    </source>
</evidence>
<dbReference type="PATRIC" id="fig|1434119.4.peg.1648"/>
<gene>
    <name evidence="3" type="ORF">MSSIH_1298</name>
</gene>
<dbReference type="RefSeq" id="WP_261789072.1">
    <property type="nucleotide sequence ID" value="NZ_CP009507.1"/>
</dbReference>
<dbReference type="EMBL" id="CP009507">
    <property type="protein sequence ID" value="AKB31988.1"/>
    <property type="molecule type" value="Genomic_DNA"/>
</dbReference>
<sequence length="350" mass="40388">MANRTEDMETRIEDVEARIEALMEFMRVPPGRKINLRKDYDPGFTGRWLKKAEAKETLARGIQMLAEMQDKLWAQNQYALLMVLQALDAAGKDGTIKHVMSGVNPQGVDVYSFKAPSGEERDHDYLWRNFRALPARGDIGIFNRSYYEEVLVVRVHPEILAGQQLPPALKDEGIWKRRFEEINNFEKYLVDNGIIVVKFFLYVSKEAQKKRFLKRTMLPEKNWKFSAADIKERAHWDDYLDAYEDMFNHTSTEWAPWYIVPADHKWFTRLAVAAVLYSTMKKLNLAYPTVSEQQKQALLVAKEELENEDGGKKDKAVVKAKAKAAANKKVPASGREGTRNESKKKGKKNR</sequence>
<organism evidence="3 4">
    <name type="scientific">Methanosarcina siciliae HI350</name>
    <dbReference type="NCBI Taxonomy" id="1434119"/>
    <lineage>
        <taxon>Archaea</taxon>
        <taxon>Methanobacteriati</taxon>
        <taxon>Methanobacteriota</taxon>
        <taxon>Stenosarchaea group</taxon>
        <taxon>Methanomicrobia</taxon>
        <taxon>Methanosarcinales</taxon>
        <taxon>Methanosarcinaceae</taxon>
        <taxon>Methanosarcina</taxon>
    </lineage>
</organism>
<dbReference type="Gene3D" id="3.40.50.300">
    <property type="entry name" value="P-loop containing nucleotide triphosphate hydrolases"/>
    <property type="match status" value="1"/>
</dbReference>
<dbReference type="NCBIfam" id="TIGR03709">
    <property type="entry name" value="PPK2_rel_1"/>
    <property type="match status" value="1"/>
</dbReference>
<dbReference type="Pfam" id="PF03976">
    <property type="entry name" value="PPK2"/>
    <property type="match status" value="1"/>
</dbReference>
<dbReference type="GO" id="GO:0006797">
    <property type="term" value="P:polyphosphate metabolic process"/>
    <property type="evidence" value="ECO:0007669"/>
    <property type="project" value="InterPro"/>
</dbReference>
<feature type="region of interest" description="Disordered" evidence="1">
    <location>
        <begin position="305"/>
        <end position="350"/>
    </location>
</feature>
<evidence type="ECO:0000313" key="3">
    <source>
        <dbReference type="EMBL" id="AKB31988.1"/>
    </source>
</evidence>